<dbReference type="SUPFAM" id="SSF51338">
    <property type="entry name" value="Composite domain of metallo-dependent hydrolases"/>
    <property type="match status" value="1"/>
</dbReference>
<dbReference type="InterPro" id="IPR032466">
    <property type="entry name" value="Metal_Hydrolase"/>
</dbReference>
<gene>
    <name evidence="2" type="ORF">MNKW57_13510</name>
</gene>
<dbReference type="InterPro" id="IPR013108">
    <property type="entry name" value="Amidohydro_3"/>
</dbReference>
<dbReference type="PANTHER" id="PTHR22642">
    <property type="entry name" value="IMIDAZOLONEPROPIONASE"/>
    <property type="match status" value="1"/>
</dbReference>
<organism evidence="2 3">
    <name type="scientific">Biformimicrobium ophioploci</name>
    <dbReference type="NCBI Taxonomy" id="3036711"/>
    <lineage>
        <taxon>Bacteria</taxon>
        <taxon>Pseudomonadati</taxon>
        <taxon>Pseudomonadota</taxon>
        <taxon>Gammaproteobacteria</taxon>
        <taxon>Cellvibrionales</taxon>
        <taxon>Microbulbiferaceae</taxon>
        <taxon>Biformimicrobium</taxon>
    </lineage>
</organism>
<dbReference type="EMBL" id="BSYJ01000003">
    <property type="protein sequence ID" value="GMG87030.1"/>
    <property type="molecule type" value="Genomic_DNA"/>
</dbReference>
<protein>
    <submittedName>
        <fullName evidence="2">Amidohydrolase</fullName>
    </submittedName>
</protein>
<dbReference type="SUPFAM" id="SSF51556">
    <property type="entry name" value="Metallo-dependent hydrolases"/>
    <property type="match status" value="1"/>
</dbReference>
<comment type="caution">
    <text evidence="2">The sequence shown here is derived from an EMBL/GenBank/DDBJ whole genome shotgun (WGS) entry which is preliminary data.</text>
</comment>
<dbReference type="Gene3D" id="3.20.20.140">
    <property type="entry name" value="Metal-dependent hydrolases"/>
    <property type="match status" value="1"/>
</dbReference>
<evidence type="ECO:0000259" key="1">
    <source>
        <dbReference type="Pfam" id="PF07969"/>
    </source>
</evidence>
<dbReference type="InterPro" id="IPR033932">
    <property type="entry name" value="YtcJ-like"/>
</dbReference>
<dbReference type="PANTHER" id="PTHR22642:SF2">
    <property type="entry name" value="PROTEIN LONG AFTER FAR-RED 3"/>
    <property type="match status" value="1"/>
</dbReference>
<dbReference type="RefSeq" id="WP_285763671.1">
    <property type="nucleotide sequence ID" value="NZ_BSYJ01000003.1"/>
</dbReference>
<sequence length="569" mass="61493">MPGSSGIAARLLLLFLVFLVGSCVTPRPTGTADTILRGGTLITLDDKYKDATAIAVQNGRILAVGSEADMAAYTASHTEFIELEGRTLLPGFIDAHGHLIQQAMARAVAGLKPPPMGTVRDISSLQQKLREDGSNHPGGNWILGFGYDERQLKERRHPTRWDLDRVSNTRPVVAVHLSGRIAVVNSVVLQKLGQQAYNPVAGAIFRKDPRTGQLNGVIEERAMDVIADLIPAPSALKAVGILKEVQDDYLAAGITTVQDGWATLSAIKLYRAGADFGMLNLDIVAYLPASTLDMVDADDYRPEPYEGRFRIGGVKMVVDGSSQLGSAYQNAPYMKVSAKTGDRGFLLTREEQLDLWLRRYAQQGWQPLISASGDAAIDTAIEAIDKAGGGERLSSPVMVAPQLMSRAQARKLAKQDVAISFSPVQIYYWSDWLAEILGTERARAFGPVATAIDAGALVTLNSETPAAGPDMMQLIWSAVTRANRDGVSQPSDERISVEQALRAVTLDAARQYGEGEQKGSLTPGKSADFVILEQNPLQVDEAALPAIEVHSTWKDGEQVYPEEDPLGFF</sequence>
<reference evidence="2 3" key="1">
    <citation type="submission" date="2023-04" db="EMBL/GenBank/DDBJ databases">
        <title>Marinobulbifer ophiurae gen. nov., sp. Nov., isolate from tissue of brittle star Ophioplocus japonicus.</title>
        <authorList>
            <person name="Kawano K."/>
            <person name="Sawayama S."/>
            <person name="Nakagawa S."/>
        </authorList>
    </citation>
    <scope>NUCLEOTIDE SEQUENCE [LARGE SCALE GENOMIC DNA]</scope>
    <source>
        <strain evidence="2 3">NKW57</strain>
    </source>
</reference>
<dbReference type="Pfam" id="PF07969">
    <property type="entry name" value="Amidohydro_3"/>
    <property type="match status" value="1"/>
</dbReference>
<dbReference type="Proteomes" id="UP001224392">
    <property type="component" value="Unassembled WGS sequence"/>
</dbReference>
<name>A0ABQ6LY78_9GAMM</name>
<proteinExistence type="predicted"/>
<keyword evidence="3" id="KW-1185">Reference proteome</keyword>
<accession>A0ABQ6LY78</accession>
<dbReference type="Gene3D" id="2.30.40.10">
    <property type="entry name" value="Urease, subunit C, domain 1"/>
    <property type="match status" value="1"/>
</dbReference>
<dbReference type="InterPro" id="IPR011059">
    <property type="entry name" value="Metal-dep_hydrolase_composite"/>
</dbReference>
<evidence type="ECO:0000313" key="3">
    <source>
        <dbReference type="Proteomes" id="UP001224392"/>
    </source>
</evidence>
<evidence type="ECO:0000313" key="2">
    <source>
        <dbReference type="EMBL" id="GMG87030.1"/>
    </source>
</evidence>
<feature type="domain" description="Amidohydrolase 3" evidence="1">
    <location>
        <begin position="79"/>
        <end position="560"/>
    </location>
</feature>
<dbReference type="CDD" id="cd01300">
    <property type="entry name" value="YtcJ_like"/>
    <property type="match status" value="1"/>
</dbReference>
<dbReference type="Gene3D" id="3.10.310.70">
    <property type="match status" value="1"/>
</dbReference>